<keyword evidence="2" id="KW-0862">Zinc</keyword>
<dbReference type="Pfam" id="PF00172">
    <property type="entry name" value="Zn_clus"/>
    <property type="match status" value="1"/>
</dbReference>
<dbReference type="InterPro" id="IPR001138">
    <property type="entry name" value="Zn2Cys6_DnaBD"/>
</dbReference>
<evidence type="ECO:0000256" key="3">
    <source>
        <dbReference type="ARBA" id="ARBA00023015"/>
    </source>
</evidence>
<keyword evidence="4" id="KW-0238">DNA-binding</keyword>
<keyword evidence="5" id="KW-0804">Transcription</keyword>
<evidence type="ECO:0000256" key="2">
    <source>
        <dbReference type="ARBA" id="ARBA00022833"/>
    </source>
</evidence>
<evidence type="ECO:0000256" key="4">
    <source>
        <dbReference type="ARBA" id="ARBA00023125"/>
    </source>
</evidence>
<dbReference type="GO" id="GO:0008270">
    <property type="term" value="F:zinc ion binding"/>
    <property type="evidence" value="ECO:0007669"/>
    <property type="project" value="InterPro"/>
</dbReference>
<sequence length="587" mass="66541">MSSKPVGKKRPRIPKVRTGCPISYLKSGLNVHIRRVKCDESRPECKRCLTFGAGYCDGYEYGLLPKEQPEKKRLLFKEECQALVRRPAPQIDPSLEVFENQLEYHCFRFYMEDAAPSLSFSNQSIWHHLLLQATQGQPFIRHAITTIGALCRSSKNLGRKNVWATSTHRLPQHFRGCAASSASRQSRAFALQQYDKFLAGAKRQISTNPDMADVYKRRTALIVCLLVVCIETLQFQYTVALRHAHDGLRLMQEYLDTVPGTGGYGTSSLSSHVIEDELVQQFKRLDLQTLSWFGARTPVDHTRFKCEGSLLLRSMPKEFANIEEARSYLDIVMRRTYHFMAYALKGKVSFLAFHDTVLGDSDLDIKECWKNNPRANVSGSILDPVDGIHIEQEKHAAEIRRWSQAFQPLFHSALQNRDESQLLETFLLKIHSTSLTVRLAGILSSSELVYDGFKPEFKEIVSLSQAVLGHPNSEKLFAAGSFSFDIGIIYPLLAVSYACRDRTLRREAISLLESKSWREAQWGSSPSMHVSKFLMAVEEDGIETDFIPEWARARLSSIEVNTETGQARVCCIRGTGESAVSKYSVWH</sequence>
<organism evidence="8 9">
    <name type="scientific">Hyphodiscus hymeniophilus</name>
    <dbReference type="NCBI Taxonomy" id="353542"/>
    <lineage>
        <taxon>Eukaryota</taxon>
        <taxon>Fungi</taxon>
        <taxon>Dikarya</taxon>
        <taxon>Ascomycota</taxon>
        <taxon>Pezizomycotina</taxon>
        <taxon>Leotiomycetes</taxon>
        <taxon>Helotiales</taxon>
        <taxon>Hyphodiscaceae</taxon>
        <taxon>Hyphodiscus</taxon>
    </lineage>
</organism>
<keyword evidence="1" id="KW-0479">Metal-binding</keyword>
<evidence type="ECO:0000259" key="7">
    <source>
        <dbReference type="Pfam" id="PF00172"/>
    </source>
</evidence>
<dbReference type="GO" id="GO:0000981">
    <property type="term" value="F:DNA-binding transcription factor activity, RNA polymerase II-specific"/>
    <property type="evidence" value="ECO:0007669"/>
    <property type="project" value="InterPro"/>
</dbReference>
<evidence type="ECO:0000256" key="6">
    <source>
        <dbReference type="ARBA" id="ARBA00023242"/>
    </source>
</evidence>
<feature type="domain" description="Zn(2)-C6 fungal-type" evidence="7">
    <location>
        <begin position="32"/>
        <end position="52"/>
    </location>
</feature>
<dbReference type="AlphaFoldDB" id="A0A9P7AZL9"/>
<dbReference type="OrthoDB" id="3172332at2759"/>
<keyword evidence="3" id="KW-0805">Transcription regulation</keyword>
<dbReference type="PANTHER" id="PTHR36206:SF4">
    <property type="entry name" value="HYPOTHETICAL CONSERVED PROTEIN (EUROFUNG)-RELATED"/>
    <property type="match status" value="1"/>
</dbReference>
<reference evidence="8" key="1">
    <citation type="submission" date="2019-07" db="EMBL/GenBank/DDBJ databases">
        <title>Hyphodiscus hymeniophilus genome sequencing and assembly.</title>
        <authorList>
            <person name="Kramer G."/>
            <person name="Nodwell J."/>
        </authorList>
    </citation>
    <scope>NUCLEOTIDE SEQUENCE</scope>
    <source>
        <strain evidence="8">ATCC 34498</strain>
    </source>
</reference>
<evidence type="ECO:0000256" key="1">
    <source>
        <dbReference type="ARBA" id="ARBA00022723"/>
    </source>
</evidence>
<proteinExistence type="predicted"/>
<accession>A0A9P7AZL9</accession>
<evidence type="ECO:0000256" key="5">
    <source>
        <dbReference type="ARBA" id="ARBA00023163"/>
    </source>
</evidence>
<evidence type="ECO:0000313" key="9">
    <source>
        <dbReference type="Proteomes" id="UP000785200"/>
    </source>
</evidence>
<dbReference type="InterPro" id="IPR052360">
    <property type="entry name" value="Transcr_Regulatory_Proteins"/>
</dbReference>
<evidence type="ECO:0000313" key="8">
    <source>
        <dbReference type="EMBL" id="KAG0651301.1"/>
    </source>
</evidence>
<keyword evidence="6" id="KW-0539">Nucleus</keyword>
<name>A0A9P7AZL9_9HELO</name>
<dbReference type="GO" id="GO:0003677">
    <property type="term" value="F:DNA binding"/>
    <property type="evidence" value="ECO:0007669"/>
    <property type="project" value="UniProtKB-KW"/>
</dbReference>
<comment type="caution">
    <text evidence="8">The sequence shown here is derived from an EMBL/GenBank/DDBJ whole genome shotgun (WGS) entry which is preliminary data.</text>
</comment>
<keyword evidence="9" id="KW-1185">Reference proteome</keyword>
<dbReference type="CDD" id="cd00067">
    <property type="entry name" value="GAL4"/>
    <property type="match status" value="1"/>
</dbReference>
<protein>
    <submittedName>
        <fullName evidence="8">Aspercryptin biosynthesis cluster-specific transcription regulator atnN</fullName>
    </submittedName>
</protein>
<dbReference type="PANTHER" id="PTHR36206">
    <property type="entry name" value="ASPERCRYPTIN BIOSYNTHESIS CLUSTER-SPECIFIC TRANSCRIPTION REGULATOR ATNN-RELATED"/>
    <property type="match status" value="1"/>
</dbReference>
<dbReference type="EMBL" id="VNKQ01000004">
    <property type="protein sequence ID" value="KAG0651301.1"/>
    <property type="molecule type" value="Genomic_DNA"/>
</dbReference>
<gene>
    <name evidence="8" type="ORF">D0Z07_1809</name>
</gene>
<dbReference type="Proteomes" id="UP000785200">
    <property type="component" value="Unassembled WGS sequence"/>
</dbReference>